<protein>
    <submittedName>
        <fullName evidence="1">Uncharacterized protein</fullName>
    </submittedName>
</protein>
<gene>
    <name evidence="1" type="ORF">IPJ38_09910</name>
</gene>
<name>A0A935K483_9RHOO</name>
<sequence>MLLSPHQIAQTREHSLNNLLGVSSACLDASQRMSELLAVGSRANLNRSSRHIEVLSNGEFDLLADSIRLMWNDKTESSQFIEQFFEILGNTHKALIEAAEAQVRVFDEIVLASISRVSNFSPRETEIAFDAMRSSLEGAERTLHGMSNVAIQTVELAEQEIHQLSDSLADKSKITNKTPIKSLKKAEE</sequence>
<dbReference type="AlphaFoldDB" id="A0A935K483"/>
<comment type="caution">
    <text evidence="1">The sequence shown here is derived from an EMBL/GenBank/DDBJ whole genome shotgun (WGS) entry which is preliminary data.</text>
</comment>
<evidence type="ECO:0000313" key="2">
    <source>
        <dbReference type="Proteomes" id="UP000739411"/>
    </source>
</evidence>
<evidence type="ECO:0000313" key="1">
    <source>
        <dbReference type="EMBL" id="MBK7415362.1"/>
    </source>
</evidence>
<proteinExistence type="predicted"/>
<reference evidence="1 2" key="1">
    <citation type="submission" date="2020-10" db="EMBL/GenBank/DDBJ databases">
        <title>Connecting structure to function with the recovery of over 1000 high-quality activated sludge metagenome-assembled genomes encoding full-length rRNA genes using long-read sequencing.</title>
        <authorList>
            <person name="Singleton C.M."/>
            <person name="Petriglieri F."/>
            <person name="Kristensen J.M."/>
            <person name="Kirkegaard R.H."/>
            <person name="Michaelsen T.Y."/>
            <person name="Andersen M.H."/>
            <person name="Karst S.M."/>
            <person name="Dueholm M.S."/>
            <person name="Nielsen P.H."/>
            <person name="Albertsen M."/>
        </authorList>
    </citation>
    <scope>NUCLEOTIDE SEQUENCE [LARGE SCALE GENOMIC DNA]</scope>
    <source>
        <strain evidence="1">EsbW_18-Q3-R4-48_BATAC.463</strain>
    </source>
</reference>
<organism evidence="1 2">
    <name type="scientific">Candidatus Dechloromonas phosphorivorans</name>
    <dbReference type="NCBI Taxonomy" id="2899244"/>
    <lineage>
        <taxon>Bacteria</taxon>
        <taxon>Pseudomonadati</taxon>
        <taxon>Pseudomonadota</taxon>
        <taxon>Betaproteobacteria</taxon>
        <taxon>Rhodocyclales</taxon>
        <taxon>Azonexaceae</taxon>
        <taxon>Dechloromonas</taxon>
    </lineage>
</organism>
<dbReference type="EMBL" id="JADJMS010000019">
    <property type="protein sequence ID" value="MBK7415362.1"/>
    <property type="molecule type" value="Genomic_DNA"/>
</dbReference>
<accession>A0A935K483</accession>
<dbReference type="Proteomes" id="UP000739411">
    <property type="component" value="Unassembled WGS sequence"/>
</dbReference>